<evidence type="ECO:0000256" key="1">
    <source>
        <dbReference type="SAM" id="SignalP"/>
    </source>
</evidence>
<evidence type="ECO:0000313" key="3">
    <source>
        <dbReference type="Proteomes" id="UP000662783"/>
    </source>
</evidence>
<proteinExistence type="predicted"/>
<reference evidence="2" key="1">
    <citation type="submission" date="2021-02" db="EMBL/GenBank/DDBJ databases">
        <title>Fulvivirga sp. S481 isolated from sea water.</title>
        <authorList>
            <person name="Bae S.S."/>
            <person name="Baek K."/>
        </authorList>
    </citation>
    <scope>NUCLEOTIDE SEQUENCE</scope>
    <source>
        <strain evidence="2">S481</strain>
    </source>
</reference>
<evidence type="ECO:0008006" key="4">
    <source>
        <dbReference type="Google" id="ProtNLM"/>
    </source>
</evidence>
<dbReference type="KEGG" id="fuv:JR347_04225"/>
<sequence>MRLFKAVLLLYILLCIQISHAQNSSYQVGYLITAERDTISGWVKDRDNGAFQSLYKRIRFIANGNKRPKRYGPNDIVGYGYGNTHFLSVPLREETIFFVTRYLIDESQDKIFLKLVRRNKHITYFKKEFVWDDNDIIDEYPLFYRHGKKELVRVTQGVLGLKFKRLAEYFNDCPELVELILNQKITTVDGVYNYFSTTCSESIPLN</sequence>
<name>A0A974WGW0_9BACT</name>
<gene>
    <name evidence="2" type="ORF">JR347_04225</name>
</gene>
<protein>
    <recommendedName>
        <fullName evidence="4">DUF4105 domain-containing protein</fullName>
    </recommendedName>
</protein>
<evidence type="ECO:0000313" key="2">
    <source>
        <dbReference type="EMBL" id="QSE98293.1"/>
    </source>
</evidence>
<keyword evidence="3" id="KW-1185">Reference proteome</keyword>
<feature type="chain" id="PRO_5037777341" description="DUF4105 domain-containing protein" evidence="1">
    <location>
        <begin position="22"/>
        <end position="206"/>
    </location>
</feature>
<keyword evidence="1" id="KW-0732">Signal</keyword>
<organism evidence="2 3">
    <name type="scientific">Fulvivirga lutea</name>
    <dbReference type="NCBI Taxonomy" id="2810512"/>
    <lineage>
        <taxon>Bacteria</taxon>
        <taxon>Pseudomonadati</taxon>
        <taxon>Bacteroidota</taxon>
        <taxon>Cytophagia</taxon>
        <taxon>Cytophagales</taxon>
        <taxon>Fulvivirgaceae</taxon>
        <taxon>Fulvivirga</taxon>
    </lineage>
</organism>
<dbReference type="RefSeq" id="WP_205722808.1">
    <property type="nucleotide sequence ID" value="NZ_CP070608.1"/>
</dbReference>
<accession>A0A974WGW0</accession>
<feature type="signal peptide" evidence="1">
    <location>
        <begin position="1"/>
        <end position="21"/>
    </location>
</feature>
<dbReference type="AlphaFoldDB" id="A0A974WGW0"/>
<dbReference type="EMBL" id="CP070608">
    <property type="protein sequence ID" value="QSE98293.1"/>
    <property type="molecule type" value="Genomic_DNA"/>
</dbReference>
<dbReference type="Proteomes" id="UP000662783">
    <property type="component" value="Chromosome"/>
</dbReference>